<dbReference type="InterPro" id="IPR016024">
    <property type="entry name" value="ARM-type_fold"/>
</dbReference>
<feature type="compositionally biased region" description="Polar residues" evidence="1">
    <location>
        <begin position="607"/>
        <end position="626"/>
    </location>
</feature>
<reference evidence="3 4" key="1">
    <citation type="journal article" date="2024" name="Proc. Natl. Acad. Sci. U.S.A.">
        <title>The genetic regulatory architecture and epigenomic basis for age-related changes in rattlesnake venom.</title>
        <authorList>
            <person name="Hogan M.P."/>
            <person name="Holding M.L."/>
            <person name="Nystrom G.S."/>
            <person name="Colston T.J."/>
            <person name="Bartlett D.A."/>
            <person name="Mason A.J."/>
            <person name="Ellsworth S.A."/>
            <person name="Rautsaw R.M."/>
            <person name="Lawrence K.C."/>
            <person name="Strickland J.L."/>
            <person name="He B."/>
            <person name="Fraser P."/>
            <person name="Margres M.J."/>
            <person name="Gilbert D.M."/>
            <person name="Gibbs H.L."/>
            <person name="Parkinson C.L."/>
            <person name="Rokyta D.R."/>
        </authorList>
    </citation>
    <scope>NUCLEOTIDE SEQUENCE [LARGE SCALE GENOMIC DNA]</scope>
    <source>
        <strain evidence="3">DRR0105</strain>
    </source>
</reference>
<feature type="compositionally biased region" description="Basic and acidic residues" evidence="1">
    <location>
        <begin position="231"/>
        <end position="246"/>
    </location>
</feature>
<feature type="domain" description="Rotatin N-terminal" evidence="2">
    <location>
        <begin position="28"/>
        <end position="124"/>
    </location>
</feature>
<dbReference type="SUPFAM" id="SSF48371">
    <property type="entry name" value="ARM repeat"/>
    <property type="match status" value="3"/>
</dbReference>
<sequence>MAGCNVNASSPPIELTPLIRKLRHELSEIRERALRNILSKLNHSLITYDDLVQEKLLFVSVLEWFNFPVVPMKEEVLNLVTNLLKRPSVVEQLVGIGAVEFFTQLRPNVDSNLQAVIDGILDGLFVLPSDITLNYQTKPSQGGPEPNTVIPQESHAGYFHQGKNHSQESETPPKQLTATPLSSPTGLAIHGGGVTHNGARSCRPPFQCWSPHRSKEAASAIPAITGGRGDGAPDRRRGSALREGRARLSHANKGGRGAGVSEPTGGKKTTCSARGSSRIHRPPFAATHHKNVTSHHFGDSPLRGFPSRKSPARREQPIPSLPLSAPLPSAALRVRPSAPPSPLTLRIGPRHSSFAQPQPNFGWLRAETAPIPSSPPLRPGQGSPRNGPSLLQSSQGASELSSWGCRLLASVTRRPYGRPGYCSPADSESPPWGSAVKHVVKCLKFSTFPWLSLTTTDRHVLSSSESSLRSKNSKLIWNTCELLRDVIMQDFPAEIFLQRPKIVQSLLSLTTLGLAKDGQHHLALQAVLSLEQLCVLLKNRLNFHRDPSFVSSDTGTISQNSSMSYCQDARRFPHSQNPSPGSSSPRPSVIGRIGQRPRGDGQDWDAESSSGSSTHGNVTSAISNPSPLDMGHVDLPELENVDILELQFQQFSLPQFCVAILEHAVPLLKTGSRRITIQVLELVAKDLLLIVDAVSEDVWEDESLFGLEFKEKLIGILDSLGEVITYHKSNTSSEKPELAVVHHRMAFVSVSLFTVRLLQVLLPVEKATNVLPETLVTALFVLSMDMPFSLEYPNIHESVTSYLEQMNSENYSIYKQAAEAAYSVECACNFMLDVRKEGEKNLLDLVELAEQAIKSLPCHQYFDLLKEFLNICSDIWKSAGADPLLQTESQKVLFHLLSHPVPNIRTEAYRCCLEIVKKCLGIHNTVKSIPSISCGVHFLLHPKVLYEICTFGLQDSQHEVCSAATFLLMYLLQGQLMMAAETWNKFIETLYPVIPILQGYANTEEPLGNCILTLSETTTENEGILPRTTRLRASLRLLFSKKPLVRSVALKQLMFHLMEEEESHLKRPLLHGSILSSVSNILIVENPIELKLDDTRESVFKAETVEKLYSIFISDTIDLTLRKSAAEQLVIIMQDSKLHPIIKSMGAVDRILAYFTKCVAQDGKIVDCMMLPCLALLRKLLSVDPVKRLSLAYQPSVLLVLFRVALIFQDYGAITSETAVLLCLLLFDEAARKEIWADTVSCDPSSISHFTLPVTVVRRYHLPIKLSAHHAVSPNSVVLPFSCEFWASKYVSDMLKMAWNLSWFHGADNLVALTGYETVAEQFSSTLKLSSEDIIILKLTCATFGLQDCLNAITQAASHGEVRAAVTKMNFYILNDRLALMCSSSPCGATFKSLAWQTALSRFLQVLPASSEDEKLLADVVCFLNKFMKEQKNISEFEHLKWILDMVLKHNPKSLLDLVVQPESPAQDEADELKTAVRQQLQKELIAFFNTLLLSFMSVTDRKDLELTGYFRTELALKLLQYLRVTDAPHFYGLPSLERTLNSMVHVTALPGWSSYSVTMEPFMICKKYLAGLLEVISSFYVEWGGNAMSFMGKGVTKSAVLCLLHLSHEMSIQALDEDWVSLWFLPYDTSEEQGQFRQGLAWLIPLWVDRDPEVKFTSLAIGSALTSLDVGCFALAESCQNISGGLWGTVINILLDKSECSMVRREAAFILQNLLVIPLPTEEARDVNWKGPCVHDEATGLSLSGKSALQALLYHCHFYEHLNEMAKICYLGRYTFEVDFCLGDQLVSTKNSMNDFEDSLSAWRIQDGGNQSPHSQSTTDTWIISVSPSPGCAMKVEAPSSPAVSLIHDASLNRLITQGQSDTTTTASSSPHVSPEAVIRPNQCMVVTPPLLSAVCGVLDNLLVVIPKETKIALQRAHTLTALSSLVNSGLLERYIFEMKAPLPWPAHEKYSKMQQILFLLEFVSSFSQLLKSCLLVDTHLVLQDELLKPLLEKFFVILSFSSKDSIGTELSSAVHRTWEDLLVFLATLLRKCGHSALPFVSLALAKHWASIIDTLCECVRLSTRQPSLCTASLYFLALLFVEEGKREFSNKEDSCYQPTVSFLLDEKKNQSSVIKLCELLIQTYEVNSFQDVVKRVAASALLPFLAVSRSAQKCALEANLIETGLEQMKHVYTELNLASLKLGKAIQRKREDNLSRELKLAMQLLRNSFFRNESCKAAALGTHLISILHSLWPWLLMDDSLMQAALHLLCVYTANYPSGCASLCVASSSLCPFQTTQRTVAGNSLMHNIMKLATQTLSENGIIQQMTFNLLANLVISQDCKGLLQKNNFLQNFLSLSLPKGGNKSLSMLAIAWLKLLLNLSFGEDGQQMIVKLNGGLDQLVEMAKYKHRNNPYMILLILHNICFSPANKPKILANDKAVALLSACLEDDSPAAQRIGASAIWALLHNYQKAKVTLKNPSIKRRVDEAFMLGKKCLQQPQESQEETYHIKCLETLVQLLNS</sequence>
<feature type="compositionally biased region" description="Polar residues" evidence="1">
    <location>
        <begin position="383"/>
        <end position="395"/>
    </location>
</feature>
<dbReference type="GO" id="GO:0036064">
    <property type="term" value="C:ciliary basal body"/>
    <property type="evidence" value="ECO:0007669"/>
    <property type="project" value="InterPro"/>
</dbReference>
<feature type="region of interest" description="Disordered" evidence="1">
    <location>
        <begin position="570"/>
        <end position="626"/>
    </location>
</feature>
<protein>
    <submittedName>
        <fullName evidence="3">Rotatin</fullName>
    </submittedName>
</protein>
<gene>
    <name evidence="3" type="ORF">NXF25_008265</name>
</gene>
<organism evidence="3 4">
    <name type="scientific">Crotalus adamanteus</name>
    <name type="common">Eastern diamondback rattlesnake</name>
    <dbReference type="NCBI Taxonomy" id="8729"/>
    <lineage>
        <taxon>Eukaryota</taxon>
        <taxon>Metazoa</taxon>
        <taxon>Chordata</taxon>
        <taxon>Craniata</taxon>
        <taxon>Vertebrata</taxon>
        <taxon>Euteleostomi</taxon>
        <taxon>Lepidosauria</taxon>
        <taxon>Squamata</taxon>
        <taxon>Bifurcata</taxon>
        <taxon>Unidentata</taxon>
        <taxon>Episquamata</taxon>
        <taxon>Toxicofera</taxon>
        <taxon>Serpentes</taxon>
        <taxon>Colubroidea</taxon>
        <taxon>Viperidae</taxon>
        <taxon>Crotalinae</taxon>
        <taxon>Crotalus</taxon>
    </lineage>
</organism>
<feature type="region of interest" description="Disordered" evidence="1">
    <location>
        <begin position="213"/>
        <end position="395"/>
    </location>
</feature>
<keyword evidence="4" id="KW-1185">Reference proteome</keyword>
<dbReference type="InterPro" id="IPR030791">
    <property type="entry name" value="Rotatin"/>
</dbReference>
<proteinExistence type="predicted"/>
<dbReference type="GO" id="GO:0005814">
    <property type="term" value="C:centriole"/>
    <property type="evidence" value="ECO:0007669"/>
    <property type="project" value="TreeGrafter"/>
</dbReference>
<dbReference type="GO" id="GO:0005813">
    <property type="term" value="C:centrosome"/>
    <property type="evidence" value="ECO:0007669"/>
    <property type="project" value="InterPro"/>
</dbReference>
<dbReference type="InterPro" id="IPR029249">
    <property type="entry name" value="Rotatin_N"/>
</dbReference>
<comment type="caution">
    <text evidence="3">The sequence shown here is derived from an EMBL/GenBank/DDBJ whole genome shotgun (WGS) entry which is preliminary data.</text>
</comment>
<feature type="compositionally biased region" description="Low complexity" evidence="1">
    <location>
        <begin position="321"/>
        <end position="332"/>
    </location>
</feature>
<accession>A0AAW1BN95</accession>
<dbReference type="GO" id="GO:0032053">
    <property type="term" value="P:ciliary basal body organization"/>
    <property type="evidence" value="ECO:0007669"/>
    <property type="project" value="TreeGrafter"/>
</dbReference>
<evidence type="ECO:0000313" key="3">
    <source>
        <dbReference type="EMBL" id="KAK9403438.1"/>
    </source>
</evidence>
<evidence type="ECO:0000259" key="2">
    <source>
        <dbReference type="Pfam" id="PF14726"/>
    </source>
</evidence>
<feature type="compositionally biased region" description="Polar residues" evidence="1">
    <location>
        <begin position="169"/>
        <end position="185"/>
    </location>
</feature>
<dbReference type="Gene3D" id="1.25.10.10">
    <property type="entry name" value="Leucine-rich Repeat Variant"/>
    <property type="match status" value="1"/>
</dbReference>
<feature type="compositionally biased region" description="Basic residues" evidence="1">
    <location>
        <begin position="277"/>
        <end position="293"/>
    </location>
</feature>
<dbReference type="Proteomes" id="UP001474421">
    <property type="component" value="Unassembled WGS sequence"/>
</dbReference>
<feature type="region of interest" description="Disordered" evidence="1">
    <location>
        <begin position="159"/>
        <end position="199"/>
    </location>
</feature>
<evidence type="ECO:0000256" key="1">
    <source>
        <dbReference type="SAM" id="MobiDB-lite"/>
    </source>
</evidence>
<dbReference type="GO" id="GO:0007099">
    <property type="term" value="P:centriole replication"/>
    <property type="evidence" value="ECO:0007669"/>
    <property type="project" value="TreeGrafter"/>
</dbReference>
<feature type="compositionally biased region" description="Low complexity" evidence="1">
    <location>
        <begin position="574"/>
        <end position="588"/>
    </location>
</feature>
<dbReference type="EMBL" id="JAOTOJ010000003">
    <property type="protein sequence ID" value="KAK9403438.1"/>
    <property type="molecule type" value="Genomic_DNA"/>
</dbReference>
<dbReference type="Pfam" id="PF14726">
    <property type="entry name" value="RTTN_N"/>
    <property type="match status" value="1"/>
</dbReference>
<dbReference type="PANTHER" id="PTHR31691">
    <property type="entry name" value="ROTATIN"/>
    <property type="match status" value="1"/>
</dbReference>
<dbReference type="GO" id="GO:0010457">
    <property type="term" value="P:centriole-centriole cohesion"/>
    <property type="evidence" value="ECO:0007669"/>
    <property type="project" value="TreeGrafter"/>
</dbReference>
<evidence type="ECO:0000313" key="4">
    <source>
        <dbReference type="Proteomes" id="UP001474421"/>
    </source>
</evidence>
<dbReference type="InterPro" id="IPR011989">
    <property type="entry name" value="ARM-like"/>
</dbReference>
<dbReference type="PANTHER" id="PTHR31691:SF1">
    <property type="entry name" value="ROTATIN"/>
    <property type="match status" value="1"/>
</dbReference>
<name>A0AAW1BN95_CROAD</name>